<dbReference type="Proteomes" id="UP000471152">
    <property type="component" value="Unassembled WGS sequence"/>
</dbReference>
<name>A0A6P0EXC1_9ACTN</name>
<evidence type="ECO:0000313" key="1">
    <source>
        <dbReference type="EMBL" id="NEK96342.1"/>
    </source>
</evidence>
<evidence type="ECO:0000313" key="3">
    <source>
        <dbReference type="Proteomes" id="UP000468828"/>
    </source>
</evidence>
<dbReference type="EMBL" id="JAAGWB010000064">
    <property type="protein sequence ID" value="NEN53242.1"/>
    <property type="molecule type" value="Genomic_DNA"/>
</dbReference>
<dbReference type="EMBL" id="JAAGWH010000061">
    <property type="protein sequence ID" value="NEK96342.1"/>
    <property type="molecule type" value="Genomic_DNA"/>
</dbReference>
<proteinExistence type="predicted"/>
<evidence type="ECO:0008006" key="5">
    <source>
        <dbReference type="Google" id="ProtNLM"/>
    </source>
</evidence>
<organism evidence="1 3">
    <name type="scientific">Modestobacter muralis</name>
    <dbReference type="NCBI Taxonomy" id="1608614"/>
    <lineage>
        <taxon>Bacteria</taxon>
        <taxon>Bacillati</taxon>
        <taxon>Actinomycetota</taxon>
        <taxon>Actinomycetes</taxon>
        <taxon>Geodermatophilales</taxon>
        <taxon>Geodermatophilaceae</taxon>
        <taxon>Modestobacter</taxon>
    </lineage>
</organism>
<sequence>MHEITYDELRAGARPSGDVDVRGGGVVQGVDLSGWTTPWLRFADATGLLDEVLPRPLKPSRVGKQIPVFVDCDFSGLTCARFDPGIARFVRCSFEDTQVAANLGKFSAHFEDCRFSGTWEANFDTEPARRDPARRVSIRGNDFTGCSGFAVQGGVPRQANTFDPDLHVVLWRGGPGWDLAVRLARQDVSLGNHVTSMQGLGPFYLRQDWVVLDQESVDGESWRQLHEASGT</sequence>
<protein>
    <recommendedName>
        <fullName evidence="5">Pentapeptide repeat-containing protein</fullName>
    </recommendedName>
</protein>
<dbReference type="RefSeq" id="WP_163613037.1">
    <property type="nucleotide sequence ID" value="NZ_JAAGWB010000064.1"/>
</dbReference>
<evidence type="ECO:0000313" key="4">
    <source>
        <dbReference type="Proteomes" id="UP000471152"/>
    </source>
</evidence>
<comment type="caution">
    <text evidence="1">The sequence shown here is derived from an EMBL/GenBank/DDBJ whole genome shotgun (WGS) entry which is preliminary data.</text>
</comment>
<evidence type="ECO:0000313" key="2">
    <source>
        <dbReference type="EMBL" id="NEN53242.1"/>
    </source>
</evidence>
<reference evidence="1 3" key="1">
    <citation type="submission" date="2020-01" db="EMBL/GenBank/DDBJ databases">
        <title>the WGS Modestobacter muralis CPCC 204518.</title>
        <authorList>
            <person name="Jiang Z."/>
        </authorList>
    </citation>
    <scope>NUCLEOTIDE SEQUENCE [LARGE SCALE GENOMIC DNA]</scope>
    <source>
        <strain evidence="1 3">DSM 100205</strain>
    </source>
</reference>
<gene>
    <name evidence="2" type="ORF">G3R41_20260</name>
    <name evidence="1" type="ORF">GCU67_19545</name>
</gene>
<keyword evidence="3" id="KW-1185">Reference proteome</keyword>
<accession>A0A6P0EXC1</accession>
<reference evidence="2 4" key="2">
    <citation type="submission" date="2020-02" db="EMBL/GenBank/DDBJ databases">
        <title>The WGS of Modestobacter muralis DSM 100205.</title>
        <authorList>
            <person name="Jiang Z."/>
        </authorList>
    </citation>
    <scope>NUCLEOTIDE SEQUENCE [LARGE SCALE GENOMIC DNA]</scope>
    <source>
        <strain evidence="2 4">DSM 100205</strain>
    </source>
</reference>
<dbReference type="AlphaFoldDB" id="A0A6P0EXC1"/>
<dbReference type="Proteomes" id="UP000468828">
    <property type="component" value="Unassembled WGS sequence"/>
</dbReference>